<accession>A0A7J8NYM3</accession>
<comment type="caution">
    <text evidence="1">The sequence shown here is derived from an EMBL/GenBank/DDBJ whole genome shotgun (WGS) entry which is preliminary data.</text>
</comment>
<name>A0A7J8NYM3_GOSRA</name>
<sequence length="56" mass="6980">MKLLVKFRLHLWFDQMVLNSLKKLSRNSLLNRWFTTRDCIRCTLFMQFLSLLQERF</sequence>
<reference evidence="1 2" key="1">
    <citation type="journal article" date="2019" name="Genome Biol. Evol.">
        <title>Insights into the evolution of the New World diploid cottons (Gossypium, subgenus Houzingenia) based on genome sequencing.</title>
        <authorList>
            <person name="Grover C.E."/>
            <person name="Arick M.A. 2nd"/>
            <person name="Thrash A."/>
            <person name="Conover J.L."/>
            <person name="Sanders W.S."/>
            <person name="Peterson D.G."/>
            <person name="Frelichowski J.E."/>
            <person name="Scheffler J.A."/>
            <person name="Scheffler B.E."/>
            <person name="Wendel J.F."/>
        </authorList>
    </citation>
    <scope>NUCLEOTIDE SEQUENCE [LARGE SCALE GENOMIC DNA]</scope>
    <source>
        <strain evidence="1">8</strain>
        <tissue evidence="1">Leaf</tissue>
    </source>
</reference>
<dbReference type="AlphaFoldDB" id="A0A7J8NYM3"/>
<gene>
    <name evidence="1" type="ORF">Gorai_024142</name>
</gene>
<protein>
    <submittedName>
        <fullName evidence="1">Uncharacterized protein</fullName>
    </submittedName>
</protein>
<evidence type="ECO:0000313" key="2">
    <source>
        <dbReference type="Proteomes" id="UP000593578"/>
    </source>
</evidence>
<organism evidence="1 2">
    <name type="scientific">Gossypium raimondii</name>
    <name type="common">Peruvian cotton</name>
    <name type="synonym">Gossypium klotzschianum subsp. raimondii</name>
    <dbReference type="NCBI Taxonomy" id="29730"/>
    <lineage>
        <taxon>Eukaryota</taxon>
        <taxon>Viridiplantae</taxon>
        <taxon>Streptophyta</taxon>
        <taxon>Embryophyta</taxon>
        <taxon>Tracheophyta</taxon>
        <taxon>Spermatophyta</taxon>
        <taxon>Magnoliopsida</taxon>
        <taxon>eudicotyledons</taxon>
        <taxon>Gunneridae</taxon>
        <taxon>Pentapetalae</taxon>
        <taxon>rosids</taxon>
        <taxon>malvids</taxon>
        <taxon>Malvales</taxon>
        <taxon>Malvaceae</taxon>
        <taxon>Malvoideae</taxon>
        <taxon>Gossypium</taxon>
    </lineage>
</organism>
<evidence type="ECO:0000313" key="1">
    <source>
        <dbReference type="EMBL" id="MBA0581988.1"/>
    </source>
</evidence>
<dbReference type="Proteomes" id="UP000593578">
    <property type="component" value="Unassembled WGS sequence"/>
</dbReference>
<dbReference type="EMBL" id="JABEZZ010000003">
    <property type="protein sequence ID" value="MBA0581988.1"/>
    <property type="molecule type" value="Genomic_DNA"/>
</dbReference>
<proteinExistence type="predicted"/>